<dbReference type="GO" id="GO:0008270">
    <property type="term" value="F:zinc ion binding"/>
    <property type="evidence" value="ECO:0007669"/>
    <property type="project" value="UniProtKB-UniRule"/>
</dbReference>
<dbReference type="InterPro" id="IPR001650">
    <property type="entry name" value="Helicase_C-like"/>
</dbReference>
<keyword evidence="3 12" id="KW-0479">Metal-binding</keyword>
<dbReference type="PROSITE" id="PS51192">
    <property type="entry name" value="HELICASE_ATP_BIND_1"/>
    <property type="match status" value="1"/>
</dbReference>
<dbReference type="InterPro" id="IPR005259">
    <property type="entry name" value="PriA"/>
</dbReference>
<dbReference type="InterPro" id="IPR041222">
    <property type="entry name" value="PriA_3primeBD"/>
</dbReference>
<dbReference type="PROSITE" id="PS51194">
    <property type="entry name" value="HELICASE_CTER"/>
    <property type="match status" value="1"/>
</dbReference>
<keyword evidence="6 12" id="KW-0347">Helicase</keyword>
<dbReference type="PANTHER" id="PTHR30580:SF0">
    <property type="entry name" value="PRIMOSOMAL PROTEIN N"/>
    <property type="match status" value="1"/>
</dbReference>
<dbReference type="Gene3D" id="3.40.1440.60">
    <property type="entry name" value="PriA, 3(prime) DNA-binding domain"/>
    <property type="match status" value="1"/>
</dbReference>
<dbReference type="GO" id="GO:0006269">
    <property type="term" value="P:DNA replication, synthesis of primer"/>
    <property type="evidence" value="ECO:0007669"/>
    <property type="project" value="UniProtKB-KW"/>
</dbReference>
<dbReference type="InterPro" id="IPR041236">
    <property type="entry name" value="PriA_C"/>
</dbReference>
<evidence type="ECO:0000256" key="10">
    <source>
        <dbReference type="ARBA" id="ARBA00023235"/>
    </source>
</evidence>
<evidence type="ECO:0000313" key="16">
    <source>
        <dbReference type="Proteomes" id="UP000184076"/>
    </source>
</evidence>
<evidence type="ECO:0000256" key="5">
    <source>
        <dbReference type="ARBA" id="ARBA00022801"/>
    </source>
</evidence>
<accession>A0A1M5I5T8</accession>
<dbReference type="GO" id="GO:0003677">
    <property type="term" value="F:DNA binding"/>
    <property type="evidence" value="ECO:0007669"/>
    <property type="project" value="UniProtKB-UniRule"/>
</dbReference>
<dbReference type="InterPro" id="IPR011545">
    <property type="entry name" value="DEAD/DEAH_box_helicase_dom"/>
</dbReference>
<evidence type="ECO:0000259" key="13">
    <source>
        <dbReference type="PROSITE" id="PS51192"/>
    </source>
</evidence>
<dbReference type="InterPro" id="IPR040498">
    <property type="entry name" value="PriA_CRR"/>
</dbReference>
<dbReference type="NCBIfam" id="TIGR00595">
    <property type="entry name" value="priA"/>
    <property type="match status" value="1"/>
</dbReference>
<dbReference type="FunFam" id="3.40.50.300:FF:000489">
    <property type="entry name" value="Primosome assembly protein PriA"/>
    <property type="match status" value="1"/>
</dbReference>
<evidence type="ECO:0000256" key="2">
    <source>
        <dbReference type="ARBA" id="ARBA00022705"/>
    </source>
</evidence>
<keyword evidence="10 12" id="KW-0413">Isomerase</keyword>
<sequence>MKPDDAVSYAQVAVLNGPAEPLHYRIPQLREPTARPGVRVLVPLGRREALGIVVDTTPTLPDPSLEKGLKDLAAVLDERPVLPEDLLRLCRWMATYYLHPLPAVLETALPPGLTAKPAIRYRLTDEGRRALLGSAAPSAGARALEEALAASGELGACELRDLPRGWKAHAHRLEEKGWIRKEFAWPSTQPTQKVIRIVQLVREPPPERLTRSRHLRGFVEVLLEAGGSCPLARIRARVPNVHYWVQKLTEEGFLRVQDREVLRESPLAQEMPPSAPASLTPEQDQVVRRVGEVLDSGGFHPLVLYGVTGSGKTEVYLALIERVLAAGRTALVLVPEIALSTQLEALFRSRFGSGLAVWHSGLSPGVRDDQWKKIVRGESPVVLGVRSAVFSPLPNLGLIVVDEEHDGSYKQEDRLRYHARDAAVMRARLVGVPVVLGSATPSLQSIHNWRLGRYELLRLEKRVEERPLPQVAVVDMRRHRGPFRVLSPELQEALRETLEQGYQAILFLNRRGFATFFLCRTCGYVLQCPHCAVSATYHQSSDRLQCHYCGWEAQIPGACPVCGKHALIPFGFGTERVEEEFKRSFPHVETVRIDRDAVSRPGQLVEHLNAFRSGKARVLIGTQMVAKGHDFPQVTLVGVINADTSLQVADFRSGETTVQLLLQVAGRAGRGDAPGRVLIQTYNPQHHAIQAAVHMDYLRFCEAELTSRQALQYPPFTRLARLLVTAPDPEAAKRVAGECAGTAEELKEAFAADDRPVALMGPAPAPIHKLKGRYRWNLYIKAWSHAHLQPFLEALMAWVAHRKLPRTVHVAVDRDPMSSL</sequence>
<feature type="binding site" evidence="12">
    <location>
        <position position="519"/>
    </location>
    <ligand>
        <name>Zn(2+)</name>
        <dbReference type="ChEBI" id="CHEBI:29105"/>
        <label>1</label>
    </ligand>
</feature>
<dbReference type="Pfam" id="PF00271">
    <property type="entry name" value="Helicase_C"/>
    <property type="match status" value="1"/>
</dbReference>
<dbReference type="Pfam" id="PF18319">
    <property type="entry name" value="Zn_ribbon_PriA"/>
    <property type="match status" value="1"/>
</dbReference>
<evidence type="ECO:0000256" key="1">
    <source>
        <dbReference type="ARBA" id="ARBA00022515"/>
    </source>
</evidence>
<reference evidence="16" key="1">
    <citation type="submission" date="2016-11" db="EMBL/GenBank/DDBJ databases">
        <authorList>
            <person name="Varghese N."/>
            <person name="Submissions S."/>
        </authorList>
    </citation>
    <scope>NUCLEOTIDE SEQUENCE [LARGE SCALE GENOMIC DNA]</scope>
    <source>
        <strain evidence="16">DSM 9756</strain>
    </source>
</reference>
<protein>
    <recommendedName>
        <fullName evidence="12">Replication restart protein PriA</fullName>
    </recommendedName>
    <alternativeName>
        <fullName evidence="12">ATP-dependent DNA helicase PriA</fullName>
        <ecNumber evidence="12">5.6.2.4</ecNumber>
    </alternativeName>
    <alternativeName>
        <fullName evidence="12">DNA 3'-5' helicase PriA</fullName>
    </alternativeName>
</protein>
<evidence type="ECO:0000256" key="12">
    <source>
        <dbReference type="HAMAP-Rule" id="MF_00983"/>
    </source>
</evidence>
<feature type="binding site" evidence="12">
    <location>
        <position position="522"/>
    </location>
    <ligand>
        <name>Zn(2+)</name>
        <dbReference type="ChEBI" id="CHEBI:29105"/>
        <label>1</label>
    </ligand>
</feature>
<dbReference type="EMBL" id="FQVB01000052">
    <property type="protein sequence ID" value="SHG23714.1"/>
    <property type="molecule type" value="Genomic_DNA"/>
</dbReference>
<dbReference type="EC" id="5.6.2.4" evidence="12"/>
<evidence type="ECO:0000259" key="14">
    <source>
        <dbReference type="PROSITE" id="PS51194"/>
    </source>
</evidence>
<evidence type="ECO:0000256" key="7">
    <source>
        <dbReference type="ARBA" id="ARBA00022833"/>
    </source>
</evidence>
<comment type="function">
    <text evidence="12">Initiates the restart of stalled replication forks, which reloads the replicative helicase on sites other than the origin of replication. Recognizes and binds to abandoned replication forks and remodels them to uncover a helicase loading site. Promotes assembly of the primosome at these replication forks.</text>
</comment>
<name>A0A1M5I5T8_9BACT</name>
<dbReference type="InterPro" id="IPR042115">
    <property type="entry name" value="PriA_3primeBD_sf"/>
</dbReference>
<keyword evidence="1 12" id="KW-0639">Primosome</keyword>
<dbReference type="STRING" id="1121391.SAMN02745206_03521"/>
<evidence type="ECO:0000256" key="3">
    <source>
        <dbReference type="ARBA" id="ARBA00022723"/>
    </source>
</evidence>
<dbReference type="GO" id="GO:0016887">
    <property type="term" value="F:ATP hydrolysis activity"/>
    <property type="evidence" value="ECO:0007669"/>
    <property type="project" value="RHEA"/>
</dbReference>
<dbReference type="AlphaFoldDB" id="A0A1M5I5T8"/>
<keyword evidence="9 12" id="KW-0238">DNA-binding</keyword>
<dbReference type="SMART" id="SM00487">
    <property type="entry name" value="DEXDc"/>
    <property type="match status" value="1"/>
</dbReference>
<keyword evidence="4 12" id="KW-0547">Nucleotide-binding</keyword>
<dbReference type="HAMAP" id="MF_00983">
    <property type="entry name" value="PriA"/>
    <property type="match status" value="1"/>
</dbReference>
<comment type="catalytic activity">
    <reaction evidence="11 12">
        <text>ATP + H2O = ADP + phosphate + H(+)</text>
        <dbReference type="Rhea" id="RHEA:13065"/>
        <dbReference type="ChEBI" id="CHEBI:15377"/>
        <dbReference type="ChEBI" id="CHEBI:15378"/>
        <dbReference type="ChEBI" id="CHEBI:30616"/>
        <dbReference type="ChEBI" id="CHEBI:43474"/>
        <dbReference type="ChEBI" id="CHEBI:456216"/>
        <dbReference type="EC" id="5.6.2.4"/>
    </reaction>
</comment>
<feature type="domain" description="Helicase C-terminal" evidence="14">
    <location>
        <begin position="554"/>
        <end position="711"/>
    </location>
</feature>
<dbReference type="GO" id="GO:0006310">
    <property type="term" value="P:DNA recombination"/>
    <property type="evidence" value="ECO:0007669"/>
    <property type="project" value="InterPro"/>
</dbReference>
<dbReference type="SMART" id="SM00490">
    <property type="entry name" value="HELICc"/>
    <property type="match status" value="1"/>
</dbReference>
<dbReference type="SUPFAM" id="SSF52540">
    <property type="entry name" value="P-loop containing nucleoside triphosphate hydrolases"/>
    <property type="match status" value="1"/>
</dbReference>
<dbReference type="GO" id="GO:0006270">
    <property type="term" value="P:DNA replication initiation"/>
    <property type="evidence" value="ECO:0007669"/>
    <property type="project" value="TreeGrafter"/>
</dbReference>
<dbReference type="PANTHER" id="PTHR30580">
    <property type="entry name" value="PRIMOSOMAL PROTEIN N"/>
    <property type="match status" value="1"/>
</dbReference>
<evidence type="ECO:0000256" key="8">
    <source>
        <dbReference type="ARBA" id="ARBA00022840"/>
    </source>
</evidence>
<dbReference type="GO" id="GO:0005524">
    <property type="term" value="F:ATP binding"/>
    <property type="evidence" value="ECO:0007669"/>
    <property type="project" value="UniProtKB-UniRule"/>
</dbReference>
<dbReference type="Pfam" id="PF17764">
    <property type="entry name" value="PriA_3primeBD"/>
    <property type="match status" value="1"/>
</dbReference>
<dbReference type="CDD" id="cd17929">
    <property type="entry name" value="DEXHc_priA"/>
    <property type="match status" value="1"/>
</dbReference>
<comment type="catalytic activity">
    <reaction evidence="12">
        <text>Couples ATP hydrolysis with the unwinding of duplex DNA by translocating in the 3'-5' direction.</text>
        <dbReference type="EC" id="5.6.2.4"/>
    </reaction>
</comment>
<proteinExistence type="inferred from homology"/>
<dbReference type="RefSeq" id="WP_073041850.1">
    <property type="nucleotide sequence ID" value="NZ_FQVB01000052.1"/>
</dbReference>
<comment type="similarity">
    <text evidence="12">Belongs to the helicase family. PriA subfamily.</text>
</comment>
<dbReference type="InterPro" id="IPR027417">
    <property type="entry name" value="P-loop_NTPase"/>
</dbReference>
<feature type="binding site" evidence="12">
    <location>
        <position position="559"/>
    </location>
    <ligand>
        <name>Zn(2+)</name>
        <dbReference type="ChEBI" id="CHEBI:29105"/>
        <label>1</label>
    </ligand>
</feature>
<dbReference type="OrthoDB" id="9759544at2"/>
<keyword evidence="2 12" id="KW-0235">DNA replication</keyword>
<feature type="binding site" evidence="12">
    <location>
        <position position="546"/>
    </location>
    <ligand>
        <name>Zn(2+)</name>
        <dbReference type="ChEBI" id="CHEBI:29105"/>
        <label>2</label>
    </ligand>
</feature>
<organism evidence="15 16">
    <name type="scientific">Desulfacinum infernum DSM 9756</name>
    <dbReference type="NCBI Taxonomy" id="1121391"/>
    <lineage>
        <taxon>Bacteria</taxon>
        <taxon>Pseudomonadati</taxon>
        <taxon>Thermodesulfobacteriota</taxon>
        <taxon>Syntrophobacteria</taxon>
        <taxon>Syntrophobacterales</taxon>
        <taxon>Syntrophobacteraceae</taxon>
        <taxon>Desulfacinum</taxon>
    </lineage>
</organism>
<feature type="domain" description="Helicase ATP-binding" evidence="13">
    <location>
        <begin position="293"/>
        <end position="459"/>
    </location>
</feature>
<keyword evidence="7 12" id="KW-0862">Zinc</keyword>
<dbReference type="GO" id="GO:0006302">
    <property type="term" value="P:double-strand break repair"/>
    <property type="evidence" value="ECO:0007669"/>
    <property type="project" value="InterPro"/>
</dbReference>
<comment type="cofactor">
    <cofactor evidence="12">
        <name>Zn(2+)</name>
        <dbReference type="ChEBI" id="CHEBI:29105"/>
    </cofactor>
    <text evidence="12">Binds 2 zinc ions per subunit.</text>
</comment>
<dbReference type="Pfam" id="PF00270">
    <property type="entry name" value="DEAD"/>
    <property type="match status" value="1"/>
</dbReference>
<feature type="binding site" evidence="12">
    <location>
        <position position="549"/>
    </location>
    <ligand>
        <name>Zn(2+)</name>
        <dbReference type="ChEBI" id="CHEBI:29105"/>
        <label>2</label>
    </ligand>
</feature>
<evidence type="ECO:0000256" key="4">
    <source>
        <dbReference type="ARBA" id="ARBA00022741"/>
    </source>
</evidence>
<dbReference type="Pfam" id="PF18074">
    <property type="entry name" value="PriA_C"/>
    <property type="match status" value="1"/>
</dbReference>
<dbReference type="Proteomes" id="UP000184076">
    <property type="component" value="Unassembled WGS sequence"/>
</dbReference>
<dbReference type="GO" id="GO:0043138">
    <property type="term" value="F:3'-5' DNA helicase activity"/>
    <property type="evidence" value="ECO:0007669"/>
    <property type="project" value="UniProtKB-EC"/>
</dbReference>
<keyword evidence="16" id="KW-1185">Reference proteome</keyword>
<keyword evidence="5 12" id="KW-0378">Hydrolase</keyword>
<evidence type="ECO:0000256" key="6">
    <source>
        <dbReference type="ARBA" id="ARBA00022806"/>
    </source>
</evidence>
<feature type="binding site" evidence="12">
    <location>
        <position position="562"/>
    </location>
    <ligand>
        <name>Zn(2+)</name>
        <dbReference type="ChEBI" id="CHEBI:29105"/>
        <label>1</label>
    </ligand>
</feature>
<evidence type="ECO:0000256" key="11">
    <source>
        <dbReference type="ARBA" id="ARBA00048988"/>
    </source>
</evidence>
<comment type="subunit">
    <text evidence="12">Component of the replication restart primosome.</text>
</comment>
<gene>
    <name evidence="12" type="primary">priA</name>
    <name evidence="15" type="ORF">SAMN02745206_03521</name>
</gene>
<keyword evidence="8 12" id="KW-0067">ATP-binding</keyword>
<dbReference type="Gene3D" id="3.40.50.300">
    <property type="entry name" value="P-loop containing nucleotide triphosphate hydrolases"/>
    <property type="match status" value="2"/>
</dbReference>
<evidence type="ECO:0000313" key="15">
    <source>
        <dbReference type="EMBL" id="SHG23714.1"/>
    </source>
</evidence>
<dbReference type="CDD" id="cd18804">
    <property type="entry name" value="SF2_C_priA"/>
    <property type="match status" value="1"/>
</dbReference>
<evidence type="ECO:0000256" key="9">
    <source>
        <dbReference type="ARBA" id="ARBA00023125"/>
    </source>
</evidence>
<feature type="binding site" evidence="12">
    <location>
        <position position="528"/>
    </location>
    <ligand>
        <name>Zn(2+)</name>
        <dbReference type="ChEBI" id="CHEBI:29105"/>
        <label>2</label>
    </ligand>
</feature>
<dbReference type="InterPro" id="IPR014001">
    <property type="entry name" value="Helicase_ATP-bd"/>
</dbReference>
<feature type="binding site" evidence="12">
    <location>
        <position position="531"/>
    </location>
    <ligand>
        <name>Zn(2+)</name>
        <dbReference type="ChEBI" id="CHEBI:29105"/>
        <label>2</label>
    </ligand>
</feature>
<dbReference type="GO" id="GO:1990077">
    <property type="term" value="C:primosome complex"/>
    <property type="evidence" value="ECO:0007669"/>
    <property type="project" value="UniProtKB-UniRule"/>
</dbReference>